<dbReference type="GO" id="GO:0006297">
    <property type="term" value="P:nucleotide-excision repair, DNA gap filling"/>
    <property type="evidence" value="ECO:0007669"/>
    <property type="project" value="TreeGrafter"/>
</dbReference>
<evidence type="ECO:0000256" key="4">
    <source>
        <dbReference type="ARBA" id="ARBA00022695"/>
    </source>
</evidence>
<evidence type="ECO:0000256" key="8">
    <source>
        <dbReference type="SAM" id="MobiDB-lite"/>
    </source>
</evidence>
<dbReference type="Gene3D" id="3.90.1600.10">
    <property type="entry name" value="Palm domain of DNA polymerase"/>
    <property type="match status" value="2"/>
</dbReference>
<comment type="catalytic activity">
    <reaction evidence="7">
        <text>DNA(n) + a 2'-deoxyribonucleoside 5'-triphosphate = DNA(n+1) + diphosphate</text>
        <dbReference type="Rhea" id="RHEA:22508"/>
        <dbReference type="Rhea" id="RHEA-COMP:17339"/>
        <dbReference type="Rhea" id="RHEA-COMP:17340"/>
        <dbReference type="ChEBI" id="CHEBI:33019"/>
        <dbReference type="ChEBI" id="CHEBI:61560"/>
        <dbReference type="ChEBI" id="CHEBI:173112"/>
        <dbReference type="EC" id="2.7.7.7"/>
    </reaction>
</comment>
<dbReference type="GO" id="GO:0003677">
    <property type="term" value="F:DNA binding"/>
    <property type="evidence" value="ECO:0007669"/>
    <property type="project" value="UniProtKB-KW"/>
</dbReference>
<dbReference type="InterPro" id="IPR012337">
    <property type="entry name" value="RNaseH-like_sf"/>
</dbReference>
<accession>A0A6C0AE84</accession>
<evidence type="ECO:0000256" key="7">
    <source>
        <dbReference type="ARBA" id="ARBA00049244"/>
    </source>
</evidence>
<feature type="region of interest" description="Disordered" evidence="8">
    <location>
        <begin position="644"/>
        <end position="666"/>
    </location>
</feature>
<dbReference type="InterPro" id="IPR043502">
    <property type="entry name" value="DNA/RNA_pol_sf"/>
</dbReference>
<dbReference type="PANTHER" id="PTHR10322:SF23">
    <property type="entry name" value="DNA POLYMERASE DELTA CATALYTIC SUBUNIT"/>
    <property type="match status" value="1"/>
</dbReference>
<dbReference type="InterPro" id="IPR006172">
    <property type="entry name" value="DNA-dir_DNA_pol_B"/>
</dbReference>
<evidence type="ECO:0000259" key="9">
    <source>
        <dbReference type="Pfam" id="PF00136"/>
    </source>
</evidence>
<dbReference type="GO" id="GO:0006287">
    <property type="term" value="P:base-excision repair, gap-filling"/>
    <property type="evidence" value="ECO:0007669"/>
    <property type="project" value="TreeGrafter"/>
</dbReference>
<dbReference type="InterPro" id="IPR006134">
    <property type="entry name" value="DNA-dir_DNA_pol_B_multi_dom"/>
</dbReference>
<dbReference type="InterPro" id="IPR023211">
    <property type="entry name" value="DNA_pol_palm_dom_sf"/>
</dbReference>
<dbReference type="SUPFAM" id="SSF53098">
    <property type="entry name" value="Ribonuclease H-like"/>
    <property type="match status" value="1"/>
</dbReference>
<dbReference type="Pfam" id="PF00136">
    <property type="entry name" value="DNA_pol_B"/>
    <property type="match status" value="2"/>
</dbReference>
<dbReference type="GO" id="GO:0045004">
    <property type="term" value="P:DNA replication proofreading"/>
    <property type="evidence" value="ECO:0007669"/>
    <property type="project" value="TreeGrafter"/>
</dbReference>
<dbReference type="GO" id="GO:0003887">
    <property type="term" value="F:DNA-directed DNA polymerase activity"/>
    <property type="evidence" value="ECO:0007669"/>
    <property type="project" value="UniProtKB-KW"/>
</dbReference>
<feature type="domain" description="DNA-directed DNA polymerase family B multifunctional" evidence="9">
    <location>
        <begin position="529"/>
        <end position="707"/>
    </location>
</feature>
<keyword evidence="3" id="KW-0808">Transferase</keyword>
<dbReference type="Gene3D" id="3.30.420.10">
    <property type="entry name" value="Ribonuclease H-like superfamily/Ribonuclease H"/>
    <property type="match status" value="1"/>
</dbReference>
<dbReference type="InterPro" id="IPR006133">
    <property type="entry name" value="DNA-dir_DNA_pol_B_exonuc"/>
</dbReference>
<dbReference type="GO" id="GO:0008296">
    <property type="term" value="F:3'-5'-DNA exonuclease activity"/>
    <property type="evidence" value="ECO:0007669"/>
    <property type="project" value="TreeGrafter"/>
</dbReference>
<feature type="domain" description="DNA-directed DNA polymerase family B multifunctional" evidence="9">
    <location>
        <begin position="809"/>
        <end position="1136"/>
    </location>
</feature>
<dbReference type="GO" id="GO:0000166">
    <property type="term" value="F:nucleotide binding"/>
    <property type="evidence" value="ECO:0007669"/>
    <property type="project" value="InterPro"/>
</dbReference>
<organism evidence="11">
    <name type="scientific">viral metagenome</name>
    <dbReference type="NCBI Taxonomy" id="1070528"/>
    <lineage>
        <taxon>unclassified sequences</taxon>
        <taxon>metagenomes</taxon>
        <taxon>organismal metagenomes</taxon>
    </lineage>
</organism>
<evidence type="ECO:0000256" key="1">
    <source>
        <dbReference type="ARBA" id="ARBA00005755"/>
    </source>
</evidence>
<evidence type="ECO:0000256" key="5">
    <source>
        <dbReference type="ARBA" id="ARBA00022932"/>
    </source>
</evidence>
<keyword evidence="4" id="KW-0548">Nucleotidyltransferase</keyword>
<dbReference type="PANTHER" id="PTHR10322">
    <property type="entry name" value="DNA POLYMERASE CATALYTIC SUBUNIT"/>
    <property type="match status" value="1"/>
</dbReference>
<dbReference type="EC" id="2.7.7.7" evidence="2"/>
<reference evidence="11" key="1">
    <citation type="journal article" date="2020" name="Nature">
        <title>Giant virus diversity and host interactions through global metagenomics.</title>
        <authorList>
            <person name="Schulz F."/>
            <person name="Roux S."/>
            <person name="Paez-Espino D."/>
            <person name="Jungbluth S."/>
            <person name="Walsh D.A."/>
            <person name="Denef V.J."/>
            <person name="McMahon K.D."/>
            <person name="Konstantinidis K.T."/>
            <person name="Eloe-Fadrosh E.A."/>
            <person name="Kyrpides N.C."/>
            <person name="Woyke T."/>
        </authorList>
    </citation>
    <scope>NUCLEOTIDE SEQUENCE</scope>
    <source>
        <strain evidence="11">GVMAG-S-1021933-23</strain>
    </source>
</reference>
<evidence type="ECO:0000256" key="3">
    <source>
        <dbReference type="ARBA" id="ARBA00022679"/>
    </source>
</evidence>
<dbReference type="EMBL" id="MN740594">
    <property type="protein sequence ID" value="QHS78038.1"/>
    <property type="molecule type" value="Genomic_DNA"/>
</dbReference>
<keyword evidence="6" id="KW-0238">DNA-binding</keyword>
<evidence type="ECO:0000259" key="10">
    <source>
        <dbReference type="Pfam" id="PF03104"/>
    </source>
</evidence>
<comment type="similarity">
    <text evidence="1">Belongs to the DNA polymerase type-B family.</text>
</comment>
<dbReference type="SMART" id="SM00486">
    <property type="entry name" value="POLBc"/>
    <property type="match status" value="1"/>
</dbReference>
<dbReference type="Gene3D" id="1.10.132.60">
    <property type="entry name" value="DNA polymerase family B, C-terminal domain"/>
    <property type="match status" value="1"/>
</dbReference>
<protein>
    <recommendedName>
        <fullName evidence="2">DNA-directed DNA polymerase</fullName>
        <ecNumber evidence="2">2.7.7.7</ecNumber>
    </recommendedName>
</protein>
<dbReference type="InterPro" id="IPR042087">
    <property type="entry name" value="DNA_pol_B_thumb"/>
</dbReference>
<dbReference type="AlphaFoldDB" id="A0A6C0AE84"/>
<dbReference type="InterPro" id="IPR050240">
    <property type="entry name" value="DNA_pol_type-B"/>
</dbReference>
<dbReference type="SUPFAM" id="SSF56672">
    <property type="entry name" value="DNA/RNA polymerases"/>
    <property type="match status" value="1"/>
</dbReference>
<evidence type="ECO:0000256" key="6">
    <source>
        <dbReference type="ARBA" id="ARBA00023125"/>
    </source>
</evidence>
<keyword evidence="5" id="KW-0239">DNA-directed DNA polymerase</keyword>
<evidence type="ECO:0000256" key="2">
    <source>
        <dbReference type="ARBA" id="ARBA00012417"/>
    </source>
</evidence>
<dbReference type="InterPro" id="IPR036397">
    <property type="entry name" value="RNaseH_sf"/>
</dbReference>
<feature type="domain" description="DNA-directed DNA polymerase family B exonuclease" evidence="10">
    <location>
        <begin position="145"/>
        <end position="387"/>
    </location>
</feature>
<sequence>MMDDLPLPLGEKKEIISHFFDVQFKDNFKNREYSEIHMWCITPYQSSILIRLQKFPISFYVLLPEDINWLEDSDILNKAIANIKKLLGDHKFNNWELEYKETLHFLGKKKYMIKLDFDCFEHAKHCKNLISKGMYFNNLGKRQISVLEYDITTIRKYISERNAKYSQWMKIECQEVSYEHEERISIYGPEDNPIKEYIGDYNTLFTLNDEESKHLVSNPSFLCFDIETYSPNHRAMPKPLSSPCCCYLISCRYGRNGLSEYTKEYAILFGDCFDVPGKEIIKVDNEIDATNAFTDLIVKLDPDIIMGYNIDSYDCGYLDDRLKYMMKNWQPCGRIQGEKTIMKSSTMFSKAYGHSKTNKLQMSGRITIDLLPYLKKNNKFDKYSLDFVSNEILHKTKHNITAMQMFKIYELFKKAESKYKKELEKIYKKSEKSEVEIEIEQTIKELKLQDDEDIEKILKDTEKKFYEMKKNKCGHLIQQKFIDDLDFAKKEMTRVVEYCIQDSALVVELFEKLNIWISLVTFSGVVGVTLTEFLDRGQQIRCKSQIYDECYKRNIIIDKGQCNKLHYTGAYVATPIVGLHDNIIGLDFNSLYPSIIIAYNICYSTMIDKKDWDEFEKKYGSDNIHKIKFDQKEPLIIKKFKEVKPEDGETDGEDSDDEEDEKKKSNKNTETHIVDYEFWFVKKNIKVGVLPKLLEDLISERKKTRAVKKIVDADIKNIKNLLSFKKLEKEINHCDNILYFLNSFKDKERPEYKDWLEFIGEEEDINILKEKINSYQQKLKISEEFICLKNISYEELEIKIKDIISRLELKSNCLEQEQLAKKVSANSMYGYLGAQNNGLMPLIEGALCVTAMGRILIKEVNKYVIEKYNARIIYGDTDSSMIDFGITDSKQCTAWGRKMEREINGVDAYTDKNGVYHEEVKGLFLKPLRIEYEKGMRIFCVCPKKYSYFLVEDNGDFERNDRGEIILNKKGMLLARRDNTPKIREIYYNLLMMIMNRKNVDDAFKYLIEMTDELISAKVDLKELCVTRGIGGNYTSQGYYLNVFSQELARMGNPVEAGDRVESIIVKTLDEIKGKEVPIGLKMRLPEMYYESRKYAEEKKQNEDLKEDKYVYPVEEIDYMYYLEKSFMKPIDQIFEIGFPGFERYNCIGYEKQYLGGQERSKFKTINQPMKMIFTLISDYFRFYRDYNISDTDIFKKCSESIKLLPEWFIDSKKEVDYRMSKMG</sequence>
<dbReference type="GO" id="GO:0043625">
    <property type="term" value="C:delta DNA polymerase complex"/>
    <property type="evidence" value="ECO:0007669"/>
    <property type="project" value="TreeGrafter"/>
</dbReference>
<proteinExistence type="inferred from homology"/>
<dbReference type="Pfam" id="PF03104">
    <property type="entry name" value="DNA_pol_B_exo1"/>
    <property type="match status" value="1"/>
</dbReference>
<feature type="compositionally biased region" description="Acidic residues" evidence="8">
    <location>
        <begin position="648"/>
        <end position="660"/>
    </location>
</feature>
<evidence type="ECO:0000313" key="11">
    <source>
        <dbReference type="EMBL" id="QHS78038.1"/>
    </source>
</evidence>
<name>A0A6C0AE84_9ZZZZ</name>